<name>X0UUN0_9ZZZZ</name>
<feature type="domain" description="Sigma-54 factor interaction" evidence="5">
    <location>
        <begin position="1"/>
        <end position="119"/>
    </location>
</feature>
<protein>
    <recommendedName>
        <fullName evidence="5">Sigma-54 factor interaction domain-containing protein</fullName>
    </recommendedName>
</protein>
<evidence type="ECO:0000313" key="6">
    <source>
        <dbReference type="EMBL" id="GAF92170.1"/>
    </source>
</evidence>
<dbReference type="SUPFAM" id="SSF46689">
    <property type="entry name" value="Homeodomain-like"/>
    <property type="match status" value="1"/>
</dbReference>
<dbReference type="InterPro" id="IPR009057">
    <property type="entry name" value="Homeodomain-like_sf"/>
</dbReference>
<dbReference type="GO" id="GO:0005524">
    <property type="term" value="F:ATP binding"/>
    <property type="evidence" value="ECO:0007669"/>
    <property type="project" value="UniProtKB-KW"/>
</dbReference>
<dbReference type="Gene3D" id="1.10.8.60">
    <property type="match status" value="1"/>
</dbReference>
<dbReference type="GO" id="GO:0006355">
    <property type="term" value="P:regulation of DNA-templated transcription"/>
    <property type="evidence" value="ECO:0007669"/>
    <property type="project" value="InterPro"/>
</dbReference>
<dbReference type="GO" id="GO:0043565">
    <property type="term" value="F:sequence-specific DNA binding"/>
    <property type="evidence" value="ECO:0007669"/>
    <property type="project" value="InterPro"/>
</dbReference>
<evidence type="ECO:0000256" key="1">
    <source>
        <dbReference type="ARBA" id="ARBA00022741"/>
    </source>
</evidence>
<dbReference type="InterPro" id="IPR002197">
    <property type="entry name" value="HTH_Fis"/>
</dbReference>
<accession>X0UUN0</accession>
<keyword evidence="3" id="KW-0805">Transcription regulation</keyword>
<evidence type="ECO:0000256" key="2">
    <source>
        <dbReference type="ARBA" id="ARBA00022840"/>
    </source>
</evidence>
<dbReference type="PRINTS" id="PR01590">
    <property type="entry name" value="HTHFIS"/>
</dbReference>
<dbReference type="InterPro" id="IPR027417">
    <property type="entry name" value="P-loop_NTPase"/>
</dbReference>
<dbReference type="Pfam" id="PF25601">
    <property type="entry name" value="AAA_lid_14"/>
    <property type="match status" value="1"/>
</dbReference>
<reference evidence="6" key="1">
    <citation type="journal article" date="2014" name="Front. Microbiol.">
        <title>High frequency of phylogenetically diverse reductive dehalogenase-homologous genes in deep subseafloor sedimentary metagenomes.</title>
        <authorList>
            <person name="Kawai M."/>
            <person name="Futagami T."/>
            <person name="Toyoda A."/>
            <person name="Takaki Y."/>
            <person name="Nishi S."/>
            <person name="Hori S."/>
            <person name="Arai W."/>
            <person name="Tsubouchi T."/>
            <person name="Morono Y."/>
            <person name="Uchiyama I."/>
            <person name="Ito T."/>
            <person name="Fujiyama A."/>
            <person name="Inagaki F."/>
            <person name="Takami H."/>
        </authorList>
    </citation>
    <scope>NUCLEOTIDE SEQUENCE</scope>
    <source>
        <strain evidence="6">Expedition CK06-06</strain>
    </source>
</reference>
<comment type="caution">
    <text evidence="6">The sequence shown here is derived from an EMBL/GenBank/DDBJ whole genome shotgun (WGS) entry which is preliminary data.</text>
</comment>
<dbReference type="Pfam" id="PF00158">
    <property type="entry name" value="Sigma54_activat"/>
    <property type="match status" value="1"/>
</dbReference>
<dbReference type="EMBL" id="BARS01015591">
    <property type="protein sequence ID" value="GAF92170.1"/>
    <property type="molecule type" value="Genomic_DNA"/>
</dbReference>
<evidence type="ECO:0000259" key="5">
    <source>
        <dbReference type="PROSITE" id="PS50045"/>
    </source>
</evidence>
<dbReference type="InterPro" id="IPR002078">
    <property type="entry name" value="Sigma_54_int"/>
</dbReference>
<organism evidence="6">
    <name type="scientific">marine sediment metagenome</name>
    <dbReference type="NCBI Taxonomy" id="412755"/>
    <lineage>
        <taxon>unclassified sequences</taxon>
        <taxon>metagenomes</taxon>
        <taxon>ecological metagenomes</taxon>
    </lineage>
</organism>
<evidence type="ECO:0000256" key="3">
    <source>
        <dbReference type="ARBA" id="ARBA00023015"/>
    </source>
</evidence>
<dbReference type="InterPro" id="IPR025944">
    <property type="entry name" value="Sigma_54_int_dom_CS"/>
</dbReference>
<feature type="non-terminal residue" evidence="6">
    <location>
        <position position="1"/>
    </location>
</feature>
<dbReference type="PROSITE" id="PS50045">
    <property type="entry name" value="SIGMA54_INTERACT_4"/>
    <property type="match status" value="1"/>
</dbReference>
<evidence type="ECO:0000256" key="4">
    <source>
        <dbReference type="ARBA" id="ARBA00023163"/>
    </source>
</evidence>
<sequence length="209" mass="23767">TVQAQFLKVIEEKQYRRVGEVKVRRSEFRLICATNHDLLVHVDQGKFRKDLYFRIHVFPVQIPSLRKRQEDLPGLVRHVLDSMSHGDVTIPKDVMRLLGGYEWPGNIRELRNVLERAVLLAGEGTPSPEHFPGLHSDAGSPAPTADTWDLDELEDEHIRRAIDHFSGDARKTAQSLGISRATMYRKLKKLGQDASSHPSFSFTRPVVAK</sequence>
<dbReference type="InterPro" id="IPR058031">
    <property type="entry name" value="AAA_lid_NorR"/>
</dbReference>
<dbReference type="AlphaFoldDB" id="X0UUN0"/>
<dbReference type="Gene3D" id="1.10.10.60">
    <property type="entry name" value="Homeodomain-like"/>
    <property type="match status" value="1"/>
</dbReference>
<dbReference type="SUPFAM" id="SSF52540">
    <property type="entry name" value="P-loop containing nucleoside triphosphate hydrolases"/>
    <property type="match status" value="1"/>
</dbReference>
<dbReference type="Pfam" id="PF02954">
    <property type="entry name" value="HTH_8"/>
    <property type="match status" value="1"/>
</dbReference>
<proteinExistence type="predicted"/>
<dbReference type="PROSITE" id="PS00688">
    <property type="entry name" value="SIGMA54_INTERACT_3"/>
    <property type="match status" value="1"/>
</dbReference>
<dbReference type="Gene3D" id="3.40.50.300">
    <property type="entry name" value="P-loop containing nucleotide triphosphate hydrolases"/>
    <property type="match status" value="1"/>
</dbReference>
<keyword evidence="2" id="KW-0067">ATP-binding</keyword>
<keyword evidence="1" id="KW-0547">Nucleotide-binding</keyword>
<keyword evidence="4" id="KW-0804">Transcription</keyword>
<dbReference type="PANTHER" id="PTHR32071">
    <property type="entry name" value="TRANSCRIPTIONAL REGULATORY PROTEIN"/>
    <property type="match status" value="1"/>
</dbReference>
<gene>
    <name evidence="6" type="ORF">S01H1_25772</name>
</gene>